<dbReference type="CDD" id="cd00310">
    <property type="entry name" value="ATP-synt_Fo_a_6"/>
    <property type="match status" value="1"/>
</dbReference>
<comment type="similarity">
    <text evidence="2">Belongs to the ATPase A chain family.</text>
</comment>
<reference evidence="13" key="2">
    <citation type="journal article" date="2015" name="BMC Genomics">
        <title>The mitochondrial genome of the chimpanzee louse, Pediculus schaeffi: insights into the process of mitochondrial genome fragmentation in the blood-sucking lice of great apes.</title>
        <authorList>
            <person name="Herd K.E."/>
            <person name="Barker S.C."/>
            <person name="Shao R."/>
        </authorList>
    </citation>
    <scope>NUCLEOTIDE SEQUENCE</scope>
</reference>
<dbReference type="PANTHER" id="PTHR11410">
    <property type="entry name" value="ATP SYNTHASE SUBUNIT A"/>
    <property type="match status" value="1"/>
</dbReference>
<sequence length="216" mass="24011">MCTSLMSSFDPSSSLFLGLKLKWFSILFPFLFLSGGYYICYSGYSLFLKKILKELSLSHFMSIISLSSFSVIFALNSISLMPLILPCTSHLSVNLGLCLPLWLSGVIFSYKKSLRGFMAHFLPFGSPLALSPFLVIIEILSVMIRPISLSVRLLANITGGHLIMNLLEESFTSLATLAVPLSLMAYTCLLAAELFVSLVQSYVLSKLISIYWEECR</sequence>
<evidence type="ECO:0000256" key="2">
    <source>
        <dbReference type="ARBA" id="ARBA00006810"/>
    </source>
</evidence>
<keyword evidence="6" id="KW-0375">Hydrogen ion transport</keyword>
<keyword evidence="7 12" id="KW-1133">Transmembrane helix</keyword>
<evidence type="ECO:0000256" key="4">
    <source>
        <dbReference type="ARBA" id="ARBA00022547"/>
    </source>
</evidence>
<gene>
    <name evidence="13" type="primary">atp6</name>
</gene>
<dbReference type="InterPro" id="IPR045083">
    <property type="entry name" value="ATP_synth_F0_asu_bact/mt"/>
</dbReference>
<dbReference type="EMBL" id="KC241886">
    <property type="protein sequence ID" value="AGI04236.1"/>
    <property type="molecule type" value="Genomic_DNA"/>
</dbReference>
<evidence type="ECO:0000256" key="10">
    <source>
        <dbReference type="ARBA" id="ARBA00023310"/>
    </source>
</evidence>
<feature type="transmembrane region" description="Helical" evidence="12">
    <location>
        <begin position="174"/>
        <end position="196"/>
    </location>
</feature>
<geneLocation type="mitochondrion" evidence="13"/>
<keyword evidence="8" id="KW-0406">Ion transport</keyword>
<evidence type="ECO:0000256" key="3">
    <source>
        <dbReference type="ARBA" id="ARBA00022448"/>
    </source>
</evidence>
<comment type="subcellular location">
    <subcellularLocation>
        <location evidence="1">Membrane</location>
        <topology evidence="1">Multi-pass membrane protein</topology>
    </subcellularLocation>
    <subcellularLocation>
        <location evidence="11">Mitochondrion inner membrane</location>
        <topology evidence="11">Multi-pass membrane protein</topology>
    </subcellularLocation>
</comment>
<evidence type="ECO:0000256" key="12">
    <source>
        <dbReference type="SAM" id="Phobius"/>
    </source>
</evidence>
<dbReference type="PRINTS" id="PR00123">
    <property type="entry name" value="ATPASEA"/>
</dbReference>
<keyword evidence="13" id="KW-0496">Mitochondrion</keyword>
<organism evidence="13">
    <name type="scientific">Pediculus schaeffi</name>
    <name type="common">Louse</name>
    <dbReference type="NCBI Taxonomy" id="240286"/>
    <lineage>
        <taxon>Eukaryota</taxon>
        <taxon>Metazoa</taxon>
        <taxon>Ecdysozoa</taxon>
        <taxon>Arthropoda</taxon>
        <taxon>Hexapoda</taxon>
        <taxon>Insecta</taxon>
        <taxon>Pterygota</taxon>
        <taxon>Neoptera</taxon>
        <taxon>Paraneoptera</taxon>
        <taxon>Psocodea</taxon>
        <taxon>Troctomorpha</taxon>
        <taxon>Phthiraptera</taxon>
        <taxon>Anoplura</taxon>
        <taxon>Pediculidae</taxon>
        <taxon>Pediculus</taxon>
    </lineage>
</organism>
<dbReference type="Pfam" id="PF00119">
    <property type="entry name" value="ATP-synt_A"/>
    <property type="match status" value="1"/>
</dbReference>
<keyword evidence="10" id="KW-0066">ATP synthesis</keyword>
<dbReference type="GO" id="GO:0046933">
    <property type="term" value="F:proton-transporting ATP synthase activity, rotational mechanism"/>
    <property type="evidence" value="ECO:0007669"/>
    <property type="project" value="TreeGrafter"/>
</dbReference>
<keyword evidence="9 12" id="KW-0472">Membrane</keyword>
<keyword evidence="5 12" id="KW-0812">Transmembrane</keyword>
<feature type="transmembrane region" description="Helical" evidence="12">
    <location>
        <begin position="60"/>
        <end position="85"/>
    </location>
</feature>
<protein>
    <recommendedName>
        <fullName evidence="11">ATP synthase subunit a</fullName>
    </recommendedName>
</protein>
<dbReference type="NCBIfam" id="TIGR01131">
    <property type="entry name" value="ATP_synt_6_or_A"/>
    <property type="match status" value="1"/>
</dbReference>
<evidence type="ECO:0000256" key="7">
    <source>
        <dbReference type="ARBA" id="ARBA00022989"/>
    </source>
</evidence>
<dbReference type="AlphaFoldDB" id="M4VR47"/>
<evidence type="ECO:0000256" key="6">
    <source>
        <dbReference type="ARBA" id="ARBA00022781"/>
    </source>
</evidence>
<feature type="transmembrane region" description="Helical" evidence="12">
    <location>
        <begin position="23"/>
        <end position="48"/>
    </location>
</feature>
<dbReference type="PANTHER" id="PTHR11410:SF0">
    <property type="entry name" value="ATP SYNTHASE SUBUNIT A"/>
    <property type="match status" value="1"/>
</dbReference>
<dbReference type="InterPro" id="IPR035908">
    <property type="entry name" value="F0_ATP_A_sf"/>
</dbReference>
<dbReference type="InterPro" id="IPR000568">
    <property type="entry name" value="ATP_synth_F0_asu"/>
</dbReference>
<dbReference type="GO" id="GO:0045259">
    <property type="term" value="C:proton-transporting ATP synthase complex"/>
    <property type="evidence" value="ECO:0007669"/>
    <property type="project" value="UniProtKB-KW"/>
</dbReference>
<feature type="transmembrane region" description="Helical" evidence="12">
    <location>
        <begin position="122"/>
        <end position="144"/>
    </location>
</feature>
<evidence type="ECO:0000256" key="5">
    <source>
        <dbReference type="ARBA" id="ARBA00022692"/>
    </source>
</evidence>
<accession>M4VR47</accession>
<name>M4VR47_PEDSC</name>
<keyword evidence="4" id="KW-0138">CF(0)</keyword>
<dbReference type="Gene3D" id="1.20.120.220">
    <property type="entry name" value="ATP synthase, F0 complex, subunit A"/>
    <property type="match status" value="1"/>
</dbReference>
<proteinExistence type="inferred from homology"/>
<evidence type="ECO:0000256" key="11">
    <source>
        <dbReference type="RuleBase" id="RU004450"/>
    </source>
</evidence>
<dbReference type="SUPFAM" id="SSF81336">
    <property type="entry name" value="F1F0 ATP synthase subunit A"/>
    <property type="match status" value="1"/>
</dbReference>
<reference evidence="13" key="1">
    <citation type="journal article" date="2014" name="Med. Vet. Entomol.">
        <title>Second-generation sequencing of entire mitochondrial coding-regions (approximately 15.4 kb) holds promise for study of the phylogeny and taxonomy of human body lice and head lice.</title>
        <authorList>
            <person name="Xiong H."/>
            <person name="Campelo D."/>
            <person name="Pollack R.J."/>
            <person name="Raoult D."/>
            <person name="Shao R."/>
            <person name="Alem M."/>
            <person name="Ali J."/>
            <person name="Bilcha K."/>
            <person name="Barker S.C."/>
        </authorList>
    </citation>
    <scope>NUCLEOTIDE SEQUENCE</scope>
</reference>
<dbReference type="GO" id="GO:0005743">
    <property type="term" value="C:mitochondrial inner membrane"/>
    <property type="evidence" value="ECO:0007669"/>
    <property type="project" value="UniProtKB-SubCell"/>
</dbReference>
<evidence type="ECO:0000256" key="8">
    <source>
        <dbReference type="ARBA" id="ARBA00023065"/>
    </source>
</evidence>
<evidence type="ECO:0000313" key="13">
    <source>
        <dbReference type="EMBL" id="AGI04236.1"/>
    </source>
</evidence>
<feature type="transmembrane region" description="Helical" evidence="12">
    <location>
        <begin position="91"/>
        <end position="110"/>
    </location>
</feature>
<keyword evidence="3" id="KW-0813">Transport</keyword>
<evidence type="ECO:0000256" key="9">
    <source>
        <dbReference type="ARBA" id="ARBA00023136"/>
    </source>
</evidence>
<evidence type="ECO:0000256" key="1">
    <source>
        <dbReference type="ARBA" id="ARBA00004141"/>
    </source>
</evidence>